<gene>
    <name evidence="1" type="ORF">KIN34_14370</name>
</gene>
<evidence type="ECO:0000313" key="1">
    <source>
        <dbReference type="EMBL" id="MBT0995468.1"/>
    </source>
</evidence>
<protein>
    <submittedName>
        <fullName evidence="1">Uncharacterized protein</fullName>
    </submittedName>
</protein>
<dbReference type="RefSeq" id="WP_214352445.1">
    <property type="nucleotide sequence ID" value="NZ_JAHBOH010000002.1"/>
</dbReference>
<keyword evidence="2" id="KW-1185">Reference proteome</keyword>
<accession>A0ABS5U243</accession>
<comment type="caution">
    <text evidence="1">The sequence shown here is derived from an EMBL/GenBank/DDBJ whole genome shotgun (WGS) entry which is preliminary data.</text>
</comment>
<evidence type="ECO:0000313" key="2">
    <source>
        <dbReference type="Proteomes" id="UP000722125"/>
    </source>
</evidence>
<proteinExistence type="predicted"/>
<reference evidence="1 2" key="1">
    <citation type="submission" date="2021-05" db="EMBL/GenBank/DDBJ databases">
        <title>Description of Cellulomonas sp. DKR-3 sp. nov.</title>
        <authorList>
            <person name="Dahal R.H."/>
            <person name="Chaudhary D.K."/>
        </authorList>
    </citation>
    <scope>NUCLEOTIDE SEQUENCE [LARGE SCALE GENOMIC DNA]</scope>
    <source>
        <strain evidence="1 2">DKR-3</strain>
    </source>
</reference>
<dbReference type="EMBL" id="JAHBOH010000002">
    <property type="protein sequence ID" value="MBT0995468.1"/>
    <property type="molecule type" value="Genomic_DNA"/>
</dbReference>
<dbReference type="Proteomes" id="UP000722125">
    <property type="component" value="Unassembled WGS sequence"/>
</dbReference>
<name>A0ABS5U243_9CELL</name>
<sequence>MSAPYLVCLATAGMPAWEDGEIAELHMGTWAFGDVNWHAVAEASVAAVESGLGMDDDHLDAWCAFGQSRGLSGNDDIAFTSLYVDPICVAADDWVNGRHRSRAMQQAGVARVAAAHPDYVPSFLRRSETN</sequence>
<organism evidence="1 2">
    <name type="scientific">Cellulomonas fulva</name>
    <dbReference type="NCBI Taxonomy" id="2835530"/>
    <lineage>
        <taxon>Bacteria</taxon>
        <taxon>Bacillati</taxon>
        <taxon>Actinomycetota</taxon>
        <taxon>Actinomycetes</taxon>
        <taxon>Micrococcales</taxon>
        <taxon>Cellulomonadaceae</taxon>
        <taxon>Cellulomonas</taxon>
    </lineage>
</organism>